<dbReference type="AlphaFoldDB" id="A0A1Q3BG35"/>
<evidence type="ECO:0000256" key="1">
    <source>
        <dbReference type="ARBA" id="ARBA00005474"/>
    </source>
</evidence>
<organism evidence="3 4">
    <name type="scientific">Cephalotus follicularis</name>
    <name type="common">Albany pitcher plant</name>
    <dbReference type="NCBI Taxonomy" id="3775"/>
    <lineage>
        <taxon>Eukaryota</taxon>
        <taxon>Viridiplantae</taxon>
        <taxon>Streptophyta</taxon>
        <taxon>Embryophyta</taxon>
        <taxon>Tracheophyta</taxon>
        <taxon>Spermatophyta</taxon>
        <taxon>Magnoliopsida</taxon>
        <taxon>eudicotyledons</taxon>
        <taxon>Gunneridae</taxon>
        <taxon>Pentapetalae</taxon>
        <taxon>rosids</taxon>
        <taxon>fabids</taxon>
        <taxon>Oxalidales</taxon>
        <taxon>Cephalotaceae</taxon>
        <taxon>Cephalotus</taxon>
    </lineage>
</organism>
<dbReference type="STRING" id="3775.A0A1Q3BG35"/>
<dbReference type="InParanoid" id="A0A1Q3BG35"/>
<proteinExistence type="inferred from homology"/>
<reference evidence="4" key="1">
    <citation type="submission" date="2016-04" db="EMBL/GenBank/DDBJ databases">
        <title>Cephalotus genome sequencing.</title>
        <authorList>
            <person name="Fukushima K."/>
            <person name="Hasebe M."/>
            <person name="Fang X."/>
        </authorList>
    </citation>
    <scope>NUCLEOTIDE SEQUENCE [LARGE SCALE GENOMIC DNA]</scope>
    <source>
        <strain evidence="4">cv. St1</strain>
    </source>
</reference>
<dbReference type="EMBL" id="BDDD01000495">
    <property type="protein sequence ID" value="GAV66723.1"/>
    <property type="molecule type" value="Genomic_DNA"/>
</dbReference>
<dbReference type="PROSITE" id="PS50891">
    <property type="entry name" value="LOB"/>
    <property type="match status" value="1"/>
</dbReference>
<sequence>MTLKGGSSHACAACKYQRRKCSSECPLAPYFPSHQPKMFQNAHKLFGVSNILKILKNLDANQKGEAMKSIIYEANMRERFPVHGCLWVIRQLQYQIWQEEEELQAVLDQLEMCRQHHQHQVSLITDDLPSMLELGMAPPSNALSLFKQTPQHYNDGSALPMAQQCSYSLSSSVGYNNSPYLDSKDDAANSLWLQHPYTAANNNSAMEIQSQLVSSDQPLAIQHEVVQDYDEIHPFFETIDDRQSYIDTKEAYESSSEESLKDTTQSTEHVVENDLKSAAACFSLTSVN</sequence>
<dbReference type="OrthoDB" id="1893065at2759"/>
<dbReference type="InterPro" id="IPR004883">
    <property type="entry name" value="LOB"/>
</dbReference>
<dbReference type="Pfam" id="PF03195">
    <property type="entry name" value="LOB"/>
    <property type="match status" value="1"/>
</dbReference>
<evidence type="ECO:0000313" key="3">
    <source>
        <dbReference type="EMBL" id="GAV66723.1"/>
    </source>
</evidence>
<comment type="caution">
    <text evidence="3">The sequence shown here is derived from an EMBL/GenBank/DDBJ whole genome shotgun (WGS) entry which is preliminary data.</text>
</comment>
<name>A0A1Q3BG35_CEPFO</name>
<gene>
    <name evidence="3" type="ORF">CFOL_v3_10233</name>
</gene>
<keyword evidence="4" id="KW-1185">Reference proteome</keyword>
<accession>A0A1Q3BG35</accession>
<comment type="similarity">
    <text evidence="1">Belongs to the LOB domain-containing protein family.</text>
</comment>
<evidence type="ECO:0000259" key="2">
    <source>
        <dbReference type="PROSITE" id="PS50891"/>
    </source>
</evidence>
<feature type="domain" description="LOB" evidence="2">
    <location>
        <begin position="9"/>
        <end position="110"/>
    </location>
</feature>
<dbReference type="PANTHER" id="PTHR31301:SF21">
    <property type="entry name" value="LOB DOMAIN-CONTAINING PROTEIN 27-RELATED"/>
    <property type="match status" value="1"/>
</dbReference>
<dbReference type="Proteomes" id="UP000187406">
    <property type="component" value="Unassembled WGS sequence"/>
</dbReference>
<evidence type="ECO:0000313" key="4">
    <source>
        <dbReference type="Proteomes" id="UP000187406"/>
    </source>
</evidence>
<dbReference type="PANTHER" id="PTHR31301">
    <property type="entry name" value="LOB DOMAIN-CONTAINING PROTEIN 4-RELATED"/>
    <property type="match status" value="1"/>
</dbReference>
<protein>
    <submittedName>
        <fullName evidence="3">DUF260 domain-containing protein</fullName>
    </submittedName>
</protein>